<dbReference type="PANTHER" id="PTHR33127:SF5">
    <property type="entry name" value="TRANSMEMBRANE PROTEIN"/>
    <property type="match status" value="1"/>
</dbReference>
<proteinExistence type="predicted"/>
<dbReference type="EMBL" id="JBJXBP010000001">
    <property type="protein sequence ID" value="KAL3849610.1"/>
    <property type="molecule type" value="Genomic_DNA"/>
</dbReference>
<protein>
    <recommendedName>
        <fullName evidence="1">KIB1-4 beta-propeller domain-containing protein</fullName>
    </recommendedName>
</protein>
<dbReference type="Pfam" id="PF03478">
    <property type="entry name" value="Beta-prop_KIB1-4"/>
    <property type="match status" value="1"/>
</dbReference>
<dbReference type="PANTHER" id="PTHR33127">
    <property type="entry name" value="TRANSMEMBRANE PROTEIN"/>
    <property type="match status" value="1"/>
</dbReference>
<accession>A0ABD3UMV1</accession>
<name>A0ABD3UMV1_9LAMI</name>
<sequence>MAGEGRKRMRLTQSLPQQIESELPPEILENIISRLELEDNTRALASLWLMVFLTAMLYKFYDLSQSRTYWLELPGLDEAKVCHSKDGWLLLSKPRLRKIFFFCPYTQKLINLPNIEFSYERVKIAFSTCPKSTSCVVLYVRFVRPYIVALSNSRPGATEWSTVFYPNPMEFHKSLCSNLVFGNNRFYYFCVTAWVRVYRLDFNTWSHDGKMILILTSFVINRVVYQLDQVNLVWAEMKSIGGMSLFASFLFSYARVDLLGKLRSSVYFLKCLFPKGSVSWKTLVSYSVTEGRYYPQNQIYIWGEDDP</sequence>
<evidence type="ECO:0000313" key="2">
    <source>
        <dbReference type="EMBL" id="KAL3849610.1"/>
    </source>
</evidence>
<comment type="caution">
    <text evidence="2">The sequence shown here is derived from an EMBL/GenBank/DDBJ whole genome shotgun (WGS) entry which is preliminary data.</text>
</comment>
<evidence type="ECO:0000259" key="1">
    <source>
        <dbReference type="Pfam" id="PF03478"/>
    </source>
</evidence>
<gene>
    <name evidence="2" type="ORF">ACJIZ3_011492</name>
</gene>
<feature type="domain" description="KIB1-4 beta-propeller" evidence="1">
    <location>
        <begin position="60"/>
        <end position="269"/>
    </location>
</feature>
<organism evidence="2 3">
    <name type="scientific">Penstemon smallii</name>
    <dbReference type="NCBI Taxonomy" id="265156"/>
    <lineage>
        <taxon>Eukaryota</taxon>
        <taxon>Viridiplantae</taxon>
        <taxon>Streptophyta</taxon>
        <taxon>Embryophyta</taxon>
        <taxon>Tracheophyta</taxon>
        <taxon>Spermatophyta</taxon>
        <taxon>Magnoliopsida</taxon>
        <taxon>eudicotyledons</taxon>
        <taxon>Gunneridae</taxon>
        <taxon>Pentapetalae</taxon>
        <taxon>asterids</taxon>
        <taxon>lamiids</taxon>
        <taxon>Lamiales</taxon>
        <taxon>Plantaginaceae</taxon>
        <taxon>Cheloneae</taxon>
        <taxon>Penstemon</taxon>
    </lineage>
</organism>
<dbReference type="Proteomes" id="UP001634393">
    <property type="component" value="Unassembled WGS sequence"/>
</dbReference>
<reference evidence="2 3" key="1">
    <citation type="submission" date="2024-12" db="EMBL/GenBank/DDBJ databases">
        <title>The unique morphological basis and parallel evolutionary history of personate flowers in Penstemon.</title>
        <authorList>
            <person name="Depatie T.H."/>
            <person name="Wessinger C.A."/>
        </authorList>
    </citation>
    <scope>NUCLEOTIDE SEQUENCE [LARGE SCALE GENOMIC DNA]</scope>
    <source>
        <strain evidence="2">WTNN_2</strain>
        <tissue evidence="2">Leaf</tissue>
    </source>
</reference>
<keyword evidence="3" id="KW-1185">Reference proteome</keyword>
<evidence type="ECO:0000313" key="3">
    <source>
        <dbReference type="Proteomes" id="UP001634393"/>
    </source>
</evidence>
<dbReference type="InterPro" id="IPR005174">
    <property type="entry name" value="KIB1-4_b-propeller"/>
</dbReference>
<dbReference type="AlphaFoldDB" id="A0ABD3UMV1"/>